<evidence type="ECO:0000313" key="4">
    <source>
        <dbReference type="EMBL" id="KAF9784051.1"/>
    </source>
</evidence>
<feature type="domain" description="DUF6535" evidence="3">
    <location>
        <begin position="80"/>
        <end position="174"/>
    </location>
</feature>
<keyword evidence="5" id="KW-1185">Reference proteome</keyword>
<name>A0A9P6L689_9AGAM</name>
<organism evidence="4 5">
    <name type="scientific">Thelephora terrestris</name>
    <dbReference type="NCBI Taxonomy" id="56493"/>
    <lineage>
        <taxon>Eukaryota</taxon>
        <taxon>Fungi</taxon>
        <taxon>Dikarya</taxon>
        <taxon>Basidiomycota</taxon>
        <taxon>Agaricomycotina</taxon>
        <taxon>Agaricomycetes</taxon>
        <taxon>Thelephorales</taxon>
        <taxon>Thelephoraceae</taxon>
        <taxon>Thelephora</taxon>
    </lineage>
</organism>
<comment type="caution">
    <text evidence="4">The sequence shown here is derived from an EMBL/GenBank/DDBJ whole genome shotgun (WGS) entry which is preliminary data.</text>
</comment>
<accession>A0A9P6L689</accession>
<feature type="transmembrane region" description="Helical" evidence="2">
    <location>
        <begin position="88"/>
        <end position="110"/>
    </location>
</feature>
<evidence type="ECO:0000256" key="2">
    <source>
        <dbReference type="SAM" id="Phobius"/>
    </source>
</evidence>
<dbReference type="Proteomes" id="UP000736335">
    <property type="component" value="Unassembled WGS sequence"/>
</dbReference>
<dbReference type="EMBL" id="WIUZ02000009">
    <property type="protein sequence ID" value="KAF9784051.1"/>
    <property type="molecule type" value="Genomic_DNA"/>
</dbReference>
<reference evidence="4" key="2">
    <citation type="submission" date="2020-11" db="EMBL/GenBank/DDBJ databases">
        <authorList>
            <consortium name="DOE Joint Genome Institute"/>
            <person name="Kuo A."/>
            <person name="Miyauchi S."/>
            <person name="Kiss E."/>
            <person name="Drula E."/>
            <person name="Kohler A."/>
            <person name="Sanchez-Garcia M."/>
            <person name="Andreopoulos B."/>
            <person name="Barry K.W."/>
            <person name="Bonito G."/>
            <person name="Buee M."/>
            <person name="Carver A."/>
            <person name="Chen C."/>
            <person name="Cichocki N."/>
            <person name="Clum A."/>
            <person name="Culley D."/>
            <person name="Crous P.W."/>
            <person name="Fauchery L."/>
            <person name="Girlanda M."/>
            <person name="Hayes R."/>
            <person name="Keri Z."/>
            <person name="Labutti K."/>
            <person name="Lipzen A."/>
            <person name="Lombard V."/>
            <person name="Magnuson J."/>
            <person name="Maillard F."/>
            <person name="Morin E."/>
            <person name="Murat C."/>
            <person name="Nolan M."/>
            <person name="Ohm R."/>
            <person name="Pangilinan J."/>
            <person name="Pereira M."/>
            <person name="Perotto S."/>
            <person name="Peter M."/>
            <person name="Riley R."/>
            <person name="Sitrit Y."/>
            <person name="Stielow B."/>
            <person name="Szollosi G."/>
            <person name="Zifcakova L."/>
            <person name="Stursova M."/>
            <person name="Spatafora J.W."/>
            <person name="Tedersoo L."/>
            <person name="Vaario L.-M."/>
            <person name="Yamada A."/>
            <person name="Yan M."/>
            <person name="Wang P."/>
            <person name="Xu J."/>
            <person name="Bruns T."/>
            <person name="Baldrian P."/>
            <person name="Vilgalys R."/>
            <person name="Henrissat B."/>
            <person name="Grigoriev I.V."/>
            <person name="Hibbett D."/>
            <person name="Nagy L.G."/>
            <person name="Martin F.M."/>
        </authorList>
    </citation>
    <scope>NUCLEOTIDE SEQUENCE</scope>
    <source>
        <strain evidence="4">UH-Tt-Lm1</strain>
    </source>
</reference>
<feature type="transmembrane region" description="Helical" evidence="2">
    <location>
        <begin position="50"/>
        <end position="68"/>
    </location>
</feature>
<feature type="transmembrane region" description="Helical" evidence="2">
    <location>
        <begin position="189"/>
        <end position="213"/>
    </location>
</feature>
<dbReference type="Pfam" id="PF20153">
    <property type="entry name" value="DUF6535"/>
    <property type="match status" value="1"/>
</dbReference>
<keyword evidence="2" id="KW-1133">Transmembrane helix</keyword>
<keyword evidence="2" id="KW-0812">Transmembrane</keyword>
<dbReference type="InterPro" id="IPR045338">
    <property type="entry name" value="DUF6535"/>
</dbReference>
<evidence type="ECO:0000256" key="1">
    <source>
        <dbReference type="SAM" id="MobiDB-lite"/>
    </source>
</evidence>
<reference evidence="4" key="1">
    <citation type="journal article" date="2020" name="Nat. Commun.">
        <title>Large-scale genome sequencing of mycorrhizal fungi provides insights into the early evolution of symbiotic traits.</title>
        <authorList>
            <person name="Miyauchi S."/>
            <person name="Kiss E."/>
            <person name="Kuo A."/>
            <person name="Drula E."/>
            <person name="Kohler A."/>
            <person name="Sanchez-Garcia M."/>
            <person name="Morin E."/>
            <person name="Andreopoulos B."/>
            <person name="Barry K.W."/>
            <person name="Bonito G."/>
            <person name="Buee M."/>
            <person name="Carver A."/>
            <person name="Chen C."/>
            <person name="Cichocki N."/>
            <person name="Clum A."/>
            <person name="Culley D."/>
            <person name="Crous P.W."/>
            <person name="Fauchery L."/>
            <person name="Girlanda M."/>
            <person name="Hayes R.D."/>
            <person name="Keri Z."/>
            <person name="LaButti K."/>
            <person name="Lipzen A."/>
            <person name="Lombard V."/>
            <person name="Magnuson J."/>
            <person name="Maillard F."/>
            <person name="Murat C."/>
            <person name="Nolan M."/>
            <person name="Ohm R.A."/>
            <person name="Pangilinan J."/>
            <person name="Pereira M.F."/>
            <person name="Perotto S."/>
            <person name="Peter M."/>
            <person name="Pfister S."/>
            <person name="Riley R."/>
            <person name="Sitrit Y."/>
            <person name="Stielow J.B."/>
            <person name="Szollosi G."/>
            <person name="Zifcakova L."/>
            <person name="Stursova M."/>
            <person name="Spatafora J.W."/>
            <person name="Tedersoo L."/>
            <person name="Vaario L.M."/>
            <person name="Yamada A."/>
            <person name="Yan M."/>
            <person name="Wang P."/>
            <person name="Xu J."/>
            <person name="Bruns T."/>
            <person name="Baldrian P."/>
            <person name="Vilgalys R."/>
            <person name="Dunand C."/>
            <person name="Henrissat B."/>
            <person name="Grigoriev I.V."/>
            <person name="Hibbett D."/>
            <person name="Nagy L.G."/>
            <person name="Martin F.M."/>
        </authorList>
    </citation>
    <scope>NUCLEOTIDE SEQUENCE</scope>
    <source>
        <strain evidence="4">UH-Tt-Lm1</strain>
    </source>
</reference>
<proteinExistence type="predicted"/>
<sequence length="871" mass="98452">MGTFGNSDGDGDPGAPDIIPGEEARSRFYEAYKRQSNRFDKELKDYNKELNITLLFSALFAVVASTFLRLEQSTNILLAWNNPQAASTITTIVFCSLAASLLVAVLAILAKQSLKRYAVMDHNSATLSQGRYRPPSTLHRNLPWAPRFIVETLSLMLQAALLVIAYVLADHLWTQDQGAASITVAGAEILCIVLIITTTIAPTFLTIFGGGLADGIRKAIRAFVSVKSSGEDFRPRTTPKRQPSLLCTPVEKGEKVEVILGQDIPLVFKQQEIDWRGFISDSLCIAWMFDRTLDSDKVTFILDFIPDVVWHSGICNVPIPTVFQIFENCFSYSDGNAALIPRLRDRAYASGRALVHLAIQRKCIGEETCDPLKDFRGGQRSYSWRSYDKDLDSILALVDRLLGNSQPINWTGYKFSEPHQRWLSHILLYRAWDHLCYSSKLPDEVQAFVALALSSDDIHPAVVADCLFIISLLVGLPLHVDDLAVTDKSSETQALLGKIYSGLESTFKNHAVQEYDRACDAMKLISPVEDNTVCQSSYSLFRVILTSSFKEEDMWKACRFAVHGAYKWDRFLPWVQDPNDLIKFLSHHFALQAKGEDDIATEPIQDTLRAVAYASGEVTVEALKKFDPTEKWFIDGIRKAFESDRPFQTRKAALFLMPVIQEKWFDDSLKEDVMSEEQKAEFCKNWASAVDGIEHTFDVKKATCSTLFSMLNSSKWRKYITEDKWKLMEWFTVLPDENKPFEACKKNAEILPWLKSKAETPSEGEGKNSAKANQGLMKLWLAILWSDFVNLPEAVRDQVLEMTKLVISKVRHDVNFVTVVMEAEKERYQTELKEYPLWSIDDKATVLRTRVENLNSSLEKFSEVVGEPSGF</sequence>
<dbReference type="AlphaFoldDB" id="A0A9P6L689"/>
<gene>
    <name evidence="4" type="ORF">BJ322DRAFT_1068407</name>
</gene>
<keyword evidence="2" id="KW-0472">Membrane</keyword>
<feature type="region of interest" description="Disordered" evidence="1">
    <location>
        <begin position="1"/>
        <end position="20"/>
    </location>
</feature>
<protein>
    <recommendedName>
        <fullName evidence="3">DUF6535 domain-containing protein</fullName>
    </recommendedName>
</protein>
<evidence type="ECO:0000259" key="3">
    <source>
        <dbReference type="Pfam" id="PF20153"/>
    </source>
</evidence>
<dbReference type="OrthoDB" id="10298444at2759"/>
<evidence type="ECO:0000313" key="5">
    <source>
        <dbReference type="Proteomes" id="UP000736335"/>
    </source>
</evidence>